<evidence type="ECO:0000256" key="1">
    <source>
        <dbReference type="ARBA" id="ARBA00023125"/>
    </source>
</evidence>
<dbReference type="PANTHER" id="PTHR33050:SF7">
    <property type="entry name" value="RIBONUCLEASE H"/>
    <property type="match status" value="1"/>
</dbReference>
<feature type="region of interest" description="Disordered" evidence="2">
    <location>
        <begin position="1"/>
        <end position="27"/>
    </location>
</feature>
<evidence type="ECO:0000256" key="2">
    <source>
        <dbReference type="SAM" id="MobiDB-lite"/>
    </source>
</evidence>
<dbReference type="WBParaSite" id="maker-uti_cns_0005183-snap-gene-0.10-mRNA-1">
    <property type="protein sequence ID" value="maker-uti_cns_0005183-snap-gene-0.10-mRNA-1"/>
    <property type="gene ID" value="maker-uti_cns_0005183-snap-gene-0.10"/>
</dbReference>
<proteinExistence type="predicted"/>
<dbReference type="InterPro" id="IPR043128">
    <property type="entry name" value="Rev_trsase/Diguanyl_cyclase"/>
</dbReference>
<dbReference type="Proteomes" id="UP000095280">
    <property type="component" value="Unplaced"/>
</dbReference>
<feature type="domain" description="Core-binding (CB)" evidence="4">
    <location>
        <begin position="562"/>
        <end position="645"/>
    </location>
</feature>
<dbReference type="CDD" id="cd09275">
    <property type="entry name" value="RNase_HI_RT_DIRS1"/>
    <property type="match status" value="1"/>
</dbReference>
<evidence type="ECO:0000313" key="5">
    <source>
        <dbReference type="Proteomes" id="UP000095280"/>
    </source>
</evidence>
<dbReference type="InterPro" id="IPR010998">
    <property type="entry name" value="Integrase_recombinase_N"/>
</dbReference>
<keyword evidence="5" id="KW-1185">Reference proteome</keyword>
<evidence type="ECO:0000259" key="3">
    <source>
        <dbReference type="PROSITE" id="PS50878"/>
    </source>
</evidence>
<feature type="compositionally biased region" description="Acidic residues" evidence="2">
    <location>
        <begin position="1"/>
        <end position="14"/>
    </location>
</feature>
<dbReference type="PROSITE" id="PS50878">
    <property type="entry name" value="RT_POL"/>
    <property type="match status" value="1"/>
</dbReference>
<dbReference type="InterPro" id="IPR000477">
    <property type="entry name" value="RT_dom"/>
</dbReference>
<name>A0A1I8HAA6_9PLAT</name>
<reference evidence="6" key="1">
    <citation type="submission" date="2016-11" db="UniProtKB">
        <authorList>
            <consortium name="WormBaseParasite"/>
        </authorList>
    </citation>
    <scope>IDENTIFICATION</scope>
</reference>
<evidence type="ECO:0000259" key="4">
    <source>
        <dbReference type="PROSITE" id="PS51900"/>
    </source>
</evidence>
<dbReference type="AlphaFoldDB" id="A0A1I8HAA6"/>
<dbReference type="PROSITE" id="PS51900">
    <property type="entry name" value="CB"/>
    <property type="match status" value="1"/>
</dbReference>
<dbReference type="GO" id="GO:0003677">
    <property type="term" value="F:DNA binding"/>
    <property type="evidence" value="ECO:0007669"/>
    <property type="project" value="UniProtKB-KW"/>
</dbReference>
<organism evidence="5 6">
    <name type="scientific">Macrostomum lignano</name>
    <dbReference type="NCBI Taxonomy" id="282301"/>
    <lineage>
        <taxon>Eukaryota</taxon>
        <taxon>Metazoa</taxon>
        <taxon>Spiralia</taxon>
        <taxon>Lophotrochozoa</taxon>
        <taxon>Platyhelminthes</taxon>
        <taxon>Rhabditophora</taxon>
        <taxon>Macrostomorpha</taxon>
        <taxon>Macrostomida</taxon>
        <taxon>Macrostomidae</taxon>
        <taxon>Macrostomum</taxon>
    </lineage>
</organism>
<evidence type="ECO:0000313" key="6">
    <source>
        <dbReference type="WBParaSite" id="maker-uti_cns_0005183-snap-gene-0.10-mRNA-1"/>
    </source>
</evidence>
<dbReference type="PANTHER" id="PTHR33050">
    <property type="entry name" value="REVERSE TRANSCRIPTASE DOMAIN-CONTAINING PROTEIN"/>
    <property type="match status" value="1"/>
</dbReference>
<feature type="domain" description="Reverse transcriptase" evidence="3">
    <location>
        <begin position="124"/>
        <end position="318"/>
    </location>
</feature>
<dbReference type="InterPro" id="IPR052055">
    <property type="entry name" value="Hepadnavirus_pol/RT"/>
</dbReference>
<dbReference type="SUPFAM" id="SSF47823">
    <property type="entry name" value="lambda integrase-like, N-terminal domain"/>
    <property type="match status" value="1"/>
</dbReference>
<dbReference type="Gene3D" id="3.30.70.270">
    <property type="match status" value="1"/>
</dbReference>
<dbReference type="SUPFAM" id="SSF56672">
    <property type="entry name" value="DNA/RNA polymerases"/>
    <property type="match status" value="1"/>
</dbReference>
<dbReference type="Gene3D" id="1.10.150.130">
    <property type="match status" value="1"/>
</dbReference>
<sequence length="663" mass="74962">MEQSEQEAEADDNISTEAARESAAGLDEDIAKAEKEIRLLQLRKEAAQLKREIGDLQRECPSTRPMNRDWRAVRRGLRPCADGIANGFRITDGKRLCETFNANYMSTSTFHRAVELQIKEEIENGRYLIVPKKPTMVSPLGAIPKDNGKVRLIHDCSTPPGYSVNDNYTKKLSPRFESVKKVAASIGKGWFMAKLDLSQAYRSVAIHPDDYQATGIGWRFKGNRDLTWLVDTRLPFGSCASVEIFYRLTQAVKRMMVRRGVANISVYLDDFLVAAESEKECMDALKELIKLVRQLGFGVNWNKVVEPTQCLVYLGVKIDTVRGVLSVPAEKCEEMRTTLLNFSQRRRLSKRQLSSLCGKLSWVVQVVHAGSCFLRPLFDLLNALEKPHHKVRVSADTVRILLWWRGALLKLPDFQLWRSCTNGWIIETDASSAGGGAILRNGSGMVDWLCVNWDLDAGGKFKDKHITYKEAIVPLLAMVRWGAFLNDSSVVVYSDSNAAVGMINRGCCRQPELQPQFQTAMLIAVRRGVEVRAFHVPGWYHVFADPCSRLHAVDKMRDFLFRTPDRLSKRCAFILGNAYAPRTKRSYRSQLASWLRFCNSRHLTPLRAEPVHVAEYLAELSTRLSAFRSCQAYANAVSLYFRALGRSDPCESPMVKLVLRGLR</sequence>
<dbReference type="Gene3D" id="3.10.10.10">
    <property type="entry name" value="HIV Type 1 Reverse Transcriptase, subunit A, domain 1"/>
    <property type="match status" value="1"/>
</dbReference>
<dbReference type="InterPro" id="IPR043502">
    <property type="entry name" value="DNA/RNA_pol_sf"/>
</dbReference>
<protein>
    <submittedName>
        <fullName evidence="6">Reverse transcriptase domain-containing protein</fullName>
    </submittedName>
</protein>
<dbReference type="Pfam" id="PF00078">
    <property type="entry name" value="RVT_1"/>
    <property type="match status" value="1"/>
</dbReference>
<accession>A0A1I8HAA6</accession>
<dbReference type="InterPro" id="IPR044068">
    <property type="entry name" value="CB"/>
</dbReference>
<keyword evidence="1" id="KW-0238">DNA-binding</keyword>